<protein>
    <recommendedName>
        <fullName evidence="4">RRM domain-containing protein</fullName>
    </recommendedName>
</protein>
<dbReference type="AlphaFoldDB" id="A0AAE1NPZ2"/>
<evidence type="ECO:0000313" key="5">
    <source>
        <dbReference type="EMBL" id="KAK4293633.1"/>
    </source>
</evidence>
<dbReference type="Proteomes" id="UP001292094">
    <property type="component" value="Unassembled WGS sequence"/>
</dbReference>
<evidence type="ECO:0000313" key="6">
    <source>
        <dbReference type="Proteomes" id="UP001292094"/>
    </source>
</evidence>
<keyword evidence="6" id="KW-1185">Reference proteome</keyword>
<organism evidence="5 6">
    <name type="scientific">Petrolisthes manimaculis</name>
    <dbReference type="NCBI Taxonomy" id="1843537"/>
    <lineage>
        <taxon>Eukaryota</taxon>
        <taxon>Metazoa</taxon>
        <taxon>Ecdysozoa</taxon>
        <taxon>Arthropoda</taxon>
        <taxon>Crustacea</taxon>
        <taxon>Multicrustacea</taxon>
        <taxon>Malacostraca</taxon>
        <taxon>Eumalacostraca</taxon>
        <taxon>Eucarida</taxon>
        <taxon>Decapoda</taxon>
        <taxon>Pleocyemata</taxon>
        <taxon>Anomura</taxon>
        <taxon>Galatheoidea</taxon>
        <taxon>Porcellanidae</taxon>
        <taxon>Petrolisthes</taxon>
    </lineage>
</organism>
<gene>
    <name evidence="5" type="ORF">Pmani_033683</name>
</gene>
<evidence type="ECO:0000256" key="2">
    <source>
        <dbReference type="PROSITE-ProRule" id="PRU00176"/>
    </source>
</evidence>
<dbReference type="CDD" id="cd00590">
    <property type="entry name" value="RRM_SF"/>
    <property type="match status" value="1"/>
</dbReference>
<dbReference type="Gene3D" id="3.30.70.330">
    <property type="match status" value="2"/>
</dbReference>
<dbReference type="SMART" id="SM00360">
    <property type="entry name" value="RRM"/>
    <property type="match status" value="2"/>
</dbReference>
<dbReference type="GO" id="GO:0003723">
    <property type="term" value="F:RNA binding"/>
    <property type="evidence" value="ECO:0007669"/>
    <property type="project" value="UniProtKB-UniRule"/>
</dbReference>
<evidence type="ECO:0000259" key="4">
    <source>
        <dbReference type="PROSITE" id="PS50102"/>
    </source>
</evidence>
<keyword evidence="1 2" id="KW-0694">RNA-binding</keyword>
<evidence type="ECO:0000256" key="1">
    <source>
        <dbReference type="ARBA" id="ARBA00022884"/>
    </source>
</evidence>
<feature type="compositionally biased region" description="Acidic residues" evidence="3">
    <location>
        <begin position="1"/>
        <end position="20"/>
    </location>
</feature>
<dbReference type="PROSITE" id="PS50102">
    <property type="entry name" value="RRM"/>
    <property type="match status" value="1"/>
</dbReference>
<dbReference type="InterPro" id="IPR000504">
    <property type="entry name" value="RRM_dom"/>
</dbReference>
<accession>A0AAE1NPZ2</accession>
<feature type="region of interest" description="Disordered" evidence="3">
    <location>
        <begin position="1"/>
        <end position="23"/>
    </location>
</feature>
<dbReference type="InterPro" id="IPR035979">
    <property type="entry name" value="RBD_domain_sf"/>
</dbReference>
<proteinExistence type="predicted"/>
<comment type="caution">
    <text evidence="5">The sequence shown here is derived from an EMBL/GenBank/DDBJ whole genome shotgun (WGS) entry which is preliminary data.</text>
</comment>
<dbReference type="InterPro" id="IPR012677">
    <property type="entry name" value="Nucleotide-bd_a/b_plait_sf"/>
</dbReference>
<dbReference type="SUPFAM" id="SSF54928">
    <property type="entry name" value="RNA-binding domain, RBD"/>
    <property type="match status" value="2"/>
</dbReference>
<feature type="domain" description="RRM" evidence="4">
    <location>
        <begin position="106"/>
        <end position="182"/>
    </location>
</feature>
<dbReference type="PANTHER" id="PTHR21245">
    <property type="entry name" value="HETEROGENEOUS NUCLEAR RIBONUCLEOPROTEIN"/>
    <property type="match status" value="1"/>
</dbReference>
<sequence length="194" mass="22147">MGDIDNDDEEDKEEQEEDGECTAQVKRKKVEVKVRIKGFDEDCPRSTLLAAFRKFGRLQGHWIKPMTNMGYIIYSNRNEAAKAVAASPLSIEGVDVQVEWSDSNQRKVYLGGLNPFTTFEDIQAGLDQFGVVVKCSRPENEEGRPLPYAFVTFKRAEDAKKALRVGSVWVKDHYCRVKHITRKGNNMFSDFDNF</sequence>
<reference evidence="5" key="1">
    <citation type="submission" date="2023-11" db="EMBL/GenBank/DDBJ databases">
        <title>Genome assemblies of two species of porcelain crab, Petrolisthes cinctipes and Petrolisthes manimaculis (Anomura: Porcellanidae).</title>
        <authorList>
            <person name="Angst P."/>
        </authorList>
    </citation>
    <scope>NUCLEOTIDE SEQUENCE</scope>
    <source>
        <strain evidence="5">PB745_02</strain>
        <tissue evidence="5">Gill</tissue>
    </source>
</reference>
<evidence type="ECO:0000256" key="3">
    <source>
        <dbReference type="SAM" id="MobiDB-lite"/>
    </source>
</evidence>
<dbReference type="EMBL" id="JAWZYT010004502">
    <property type="protein sequence ID" value="KAK4293633.1"/>
    <property type="molecule type" value="Genomic_DNA"/>
</dbReference>
<name>A0AAE1NPZ2_9EUCA</name>
<dbReference type="Pfam" id="PF00076">
    <property type="entry name" value="RRM_1"/>
    <property type="match status" value="2"/>
</dbReference>